<reference evidence="3 4" key="1">
    <citation type="submission" date="2018-03" db="EMBL/GenBank/DDBJ databases">
        <title>Genome sequencing of Phreatobacter sp.</title>
        <authorList>
            <person name="Kim S.-J."/>
            <person name="Heo J."/>
            <person name="Kwon S.-W."/>
        </authorList>
    </citation>
    <scope>NUCLEOTIDE SEQUENCE [LARGE SCALE GENOMIC DNA]</scope>
    <source>
        <strain evidence="3 4">S-12</strain>
    </source>
</reference>
<name>A0A2S0NAY9_9HYPH</name>
<feature type="domain" description="Hydantoinase A/oxoprolinase" evidence="1">
    <location>
        <begin position="296"/>
        <end position="576"/>
    </location>
</feature>
<dbReference type="GO" id="GO:0017168">
    <property type="term" value="F:5-oxoprolinase (ATP-hydrolyzing) activity"/>
    <property type="evidence" value="ECO:0007669"/>
    <property type="project" value="TreeGrafter"/>
</dbReference>
<dbReference type="InterPro" id="IPR043129">
    <property type="entry name" value="ATPase_NBD"/>
</dbReference>
<accession>A0A2S0NAY9</accession>
<dbReference type="AlphaFoldDB" id="A0A2S0NAY9"/>
<evidence type="ECO:0000259" key="1">
    <source>
        <dbReference type="Pfam" id="PF01968"/>
    </source>
</evidence>
<dbReference type="InterPro" id="IPR002821">
    <property type="entry name" value="Hydantoinase_A"/>
</dbReference>
<dbReference type="InterPro" id="IPR008040">
    <property type="entry name" value="Hydant_A_N"/>
</dbReference>
<feature type="domain" description="Hydantoinase/oxoprolinase N-terminal" evidence="2">
    <location>
        <begin position="103"/>
        <end position="274"/>
    </location>
</feature>
<protein>
    <submittedName>
        <fullName evidence="3">Hydantoin utilization protein</fullName>
    </submittedName>
</protein>
<dbReference type="GO" id="GO:0006749">
    <property type="term" value="P:glutathione metabolic process"/>
    <property type="evidence" value="ECO:0007669"/>
    <property type="project" value="TreeGrafter"/>
</dbReference>
<dbReference type="Pfam" id="PF05378">
    <property type="entry name" value="Hydant_A_N"/>
    <property type="match status" value="1"/>
</dbReference>
<dbReference type="InterPro" id="IPR045079">
    <property type="entry name" value="Oxoprolinase-like"/>
</dbReference>
<organism evidence="3 4">
    <name type="scientific">Phreatobacter cathodiphilus</name>
    <dbReference type="NCBI Taxonomy" id="1868589"/>
    <lineage>
        <taxon>Bacteria</taxon>
        <taxon>Pseudomonadati</taxon>
        <taxon>Pseudomonadota</taxon>
        <taxon>Alphaproteobacteria</taxon>
        <taxon>Hyphomicrobiales</taxon>
        <taxon>Phreatobacteraceae</taxon>
        <taxon>Phreatobacter</taxon>
    </lineage>
</organism>
<sequence>MVVSGARRWVLDRSGARSVDPAFIGSKRVRPVRRGIVPHARPRHGWHSPRLVRDLPAPQPCSEVRPPARKRTYRRRPRLPFNDGRTGGTGHGACDVQTRDWDIGTDIGGTFTDIIAVRSGSHETRIAKVPSRPDAPVQAMMEALAAVGLGADDVRRFVHGTTRVTNALVEERLPKVALVATAGFEDVLEIARYRRQELYRLDIPPKAPPLVPPSLCFGIAERLDHTGAVLTPLTEGEIERLVAWLKANAVQSVAICLLHSYANPAHEKRLAERLAGVVPHVCVSHEINPEAREYERASSTAFNAAAMPIAVEYLTELEERLPIGPGLQVFHSAGAMVPVPAVKRRPLVMAMSGPAAGVSASARIARDLARPRVLTFDMGGTTTDVCLIVDGAAEMTDTRMMGGRPLRQPMLAVHSIGAGGGSIVDLGPGGLTVGPKSAGAVPGPACYGRGGTRATITDANAILGYLDPEAVLGDTIRIDVGKAREAVQPIADRLGLGLAETALGIVKVANATMARALRRVTVERGVDGRDCTLLAFGGGGPMHATGLADLYGLREIIVPAASSAFSALGCLTADFSFLQQRTVRMALNGLSREVFAARVAELVAEARDPLIANGIPGDEIGVEHVALMRYAAQSDSIPIGFAMPLDPVRLEADFHARHHELFGYATGEDCVIEALRVKATKPSVTPFSRPDVGRPQVAGRSRPCIFGPEGPVETHILPRETLSGITTGPAIIEDAWSTVIVPPGWQARPDDLGNLFLTRSAS</sequence>
<keyword evidence="4" id="KW-1185">Reference proteome</keyword>
<dbReference type="SUPFAM" id="SSF53067">
    <property type="entry name" value="Actin-like ATPase domain"/>
    <property type="match status" value="1"/>
</dbReference>
<evidence type="ECO:0000259" key="2">
    <source>
        <dbReference type="Pfam" id="PF05378"/>
    </source>
</evidence>
<dbReference type="Proteomes" id="UP000237889">
    <property type="component" value="Chromosome"/>
</dbReference>
<dbReference type="KEGG" id="phr:C6569_09835"/>
<dbReference type="PANTHER" id="PTHR11365:SF23">
    <property type="entry name" value="HYPOTHETICAL 5-OXOPROLINASE (EUROFUNG)-RELATED"/>
    <property type="match status" value="1"/>
</dbReference>
<proteinExistence type="predicted"/>
<dbReference type="GO" id="GO:0005829">
    <property type="term" value="C:cytosol"/>
    <property type="evidence" value="ECO:0007669"/>
    <property type="project" value="TreeGrafter"/>
</dbReference>
<dbReference type="Pfam" id="PF01968">
    <property type="entry name" value="Hydantoinase_A"/>
    <property type="match status" value="1"/>
</dbReference>
<evidence type="ECO:0000313" key="4">
    <source>
        <dbReference type="Proteomes" id="UP000237889"/>
    </source>
</evidence>
<dbReference type="OrthoDB" id="9759608at2"/>
<gene>
    <name evidence="3" type="ORF">C6569_09835</name>
</gene>
<evidence type="ECO:0000313" key="3">
    <source>
        <dbReference type="EMBL" id="AVO45334.1"/>
    </source>
</evidence>
<dbReference type="PANTHER" id="PTHR11365">
    <property type="entry name" value="5-OXOPROLINASE RELATED"/>
    <property type="match status" value="1"/>
</dbReference>
<dbReference type="EMBL" id="CP027668">
    <property type="protein sequence ID" value="AVO45334.1"/>
    <property type="molecule type" value="Genomic_DNA"/>
</dbReference>